<organism evidence="1 2">
    <name type="scientific">Lapillicoccus jejuensis</name>
    <dbReference type="NCBI Taxonomy" id="402171"/>
    <lineage>
        <taxon>Bacteria</taxon>
        <taxon>Bacillati</taxon>
        <taxon>Actinomycetota</taxon>
        <taxon>Actinomycetes</taxon>
        <taxon>Micrococcales</taxon>
        <taxon>Intrasporangiaceae</taxon>
        <taxon>Lapillicoccus</taxon>
    </lineage>
</organism>
<evidence type="ECO:0000313" key="2">
    <source>
        <dbReference type="Proteomes" id="UP000317893"/>
    </source>
</evidence>
<dbReference type="EMBL" id="VFMN01000001">
    <property type="protein sequence ID" value="TQJ07788.1"/>
    <property type="molecule type" value="Genomic_DNA"/>
</dbReference>
<gene>
    <name evidence="1" type="ORF">FB458_0856</name>
</gene>
<keyword evidence="2" id="KW-1185">Reference proteome</keyword>
<comment type="caution">
    <text evidence="1">The sequence shown here is derived from an EMBL/GenBank/DDBJ whole genome shotgun (WGS) entry which is preliminary data.</text>
</comment>
<sequence length="53" mass="5376">MDHDLGLGELTDRALSQEIELVGALVAAASGSAHRLPDHEIDTALGVGTPSAP</sequence>
<proteinExistence type="predicted"/>
<name>A0A542DXH9_9MICO</name>
<dbReference type="Proteomes" id="UP000317893">
    <property type="component" value="Unassembled WGS sequence"/>
</dbReference>
<dbReference type="AlphaFoldDB" id="A0A542DXH9"/>
<dbReference type="RefSeq" id="WP_170185560.1">
    <property type="nucleotide sequence ID" value="NZ_BAAAPR010000024.1"/>
</dbReference>
<evidence type="ECO:0000313" key="1">
    <source>
        <dbReference type="EMBL" id="TQJ07788.1"/>
    </source>
</evidence>
<protein>
    <submittedName>
        <fullName evidence="1">Uncharacterized protein</fullName>
    </submittedName>
</protein>
<accession>A0A542DXH9</accession>
<reference evidence="1 2" key="1">
    <citation type="submission" date="2019-06" db="EMBL/GenBank/DDBJ databases">
        <title>Sequencing the genomes of 1000 actinobacteria strains.</title>
        <authorList>
            <person name="Klenk H.-P."/>
        </authorList>
    </citation>
    <scope>NUCLEOTIDE SEQUENCE [LARGE SCALE GENOMIC DNA]</scope>
    <source>
        <strain evidence="1 2">DSM 18607</strain>
    </source>
</reference>